<evidence type="ECO:0000313" key="2">
    <source>
        <dbReference type="EMBL" id="PVH15160.1"/>
    </source>
</evidence>
<gene>
    <name evidence="2" type="ORF">CXQ87_002997</name>
</gene>
<sequence>MSSNFEFLKTLPFADRQYETTPKITDSCIFNLAKDGRTVTLFPAYSSHEVPPALFAILHEEFNYVIEEGQTYPHYLPMSPEEFEAYLFEGMAAILINGEFNKDDFDQPKSFWEEKYLGHFYIKPNYIGRCSHVCNAGFIVNHSVRGLGLGKEMARKFLDWAPRLGYVYSVFNLVFETNIASKKIWDSLGFEQIGYIKNVAVLKGHDRLVGAYMYGRDLI</sequence>
<feature type="domain" description="N-acetyltransferase" evidence="1">
    <location>
        <begin position="73"/>
        <end position="219"/>
    </location>
</feature>
<dbReference type="Gene3D" id="3.40.630.30">
    <property type="match status" value="1"/>
</dbReference>
<reference evidence="2 3" key="1">
    <citation type="submission" date="2017-12" db="EMBL/GenBank/DDBJ databases">
        <title>Genome Sequence of the Amphotericin B-resistant Candida duobushaemulonii strain, B09383.</title>
        <authorList>
            <person name="Chow N.A."/>
            <person name="Gade L."/>
            <person name="Batra D."/>
            <person name="Rowe L.A."/>
            <person name="Loparev V.N."/>
            <person name="Litvintseva A.P."/>
        </authorList>
    </citation>
    <scope>NUCLEOTIDE SEQUENCE [LARGE SCALE GENOMIC DNA]</scope>
    <source>
        <strain evidence="2 3">B09383</strain>
    </source>
</reference>
<evidence type="ECO:0000259" key="1">
    <source>
        <dbReference type="PROSITE" id="PS51186"/>
    </source>
</evidence>
<proteinExistence type="predicted"/>
<dbReference type="AlphaFoldDB" id="A0A2V1AAQ2"/>
<organism evidence="2 3">
    <name type="scientific">Candidozyma duobushaemuli</name>
    <dbReference type="NCBI Taxonomy" id="1231522"/>
    <lineage>
        <taxon>Eukaryota</taxon>
        <taxon>Fungi</taxon>
        <taxon>Dikarya</taxon>
        <taxon>Ascomycota</taxon>
        <taxon>Saccharomycotina</taxon>
        <taxon>Pichiomycetes</taxon>
        <taxon>Metschnikowiaceae</taxon>
        <taxon>Candidozyma</taxon>
    </lineage>
</organism>
<dbReference type="InterPro" id="IPR000182">
    <property type="entry name" value="GNAT_dom"/>
</dbReference>
<dbReference type="VEuPathDB" id="FungiDB:CXQ87_002997"/>
<accession>A0A2V1AAQ2</accession>
<dbReference type="GO" id="GO:0005634">
    <property type="term" value="C:nucleus"/>
    <property type="evidence" value="ECO:0007669"/>
    <property type="project" value="TreeGrafter"/>
</dbReference>
<dbReference type="SUPFAM" id="SSF55729">
    <property type="entry name" value="Acyl-CoA N-acyltransferases (Nat)"/>
    <property type="match status" value="1"/>
</dbReference>
<dbReference type="Pfam" id="PF00583">
    <property type="entry name" value="Acetyltransf_1"/>
    <property type="match status" value="1"/>
</dbReference>
<dbReference type="InterPro" id="IPR052742">
    <property type="entry name" value="Mito_N-acetyltransferase"/>
</dbReference>
<evidence type="ECO:0000313" key="3">
    <source>
        <dbReference type="Proteomes" id="UP000244406"/>
    </source>
</evidence>
<dbReference type="GeneID" id="37002997"/>
<dbReference type="InterPro" id="IPR016181">
    <property type="entry name" value="Acyl_CoA_acyltransferase"/>
</dbReference>
<name>A0A2V1AAQ2_9ASCO</name>
<dbReference type="RefSeq" id="XP_025336100.1">
    <property type="nucleotide sequence ID" value="XM_025481482.1"/>
</dbReference>
<dbReference type="PANTHER" id="PTHR43138">
    <property type="entry name" value="ACETYLTRANSFERASE, GNAT FAMILY"/>
    <property type="match status" value="1"/>
</dbReference>
<dbReference type="GO" id="GO:0016747">
    <property type="term" value="F:acyltransferase activity, transferring groups other than amino-acyl groups"/>
    <property type="evidence" value="ECO:0007669"/>
    <property type="project" value="InterPro"/>
</dbReference>
<keyword evidence="3" id="KW-1185">Reference proteome</keyword>
<dbReference type="PANTHER" id="PTHR43138:SF1">
    <property type="entry name" value="N-ACETYLTRANSFERASE ACA1"/>
    <property type="match status" value="1"/>
</dbReference>
<protein>
    <recommendedName>
        <fullName evidence="1">N-acetyltransferase domain-containing protein</fullName>
    </recommendedName>
</protein>
<dbReference type="PROSITE" id="PS51186">
    <property type="entry name" value="GNAT"/>
    <property type="match status" value="1"/>
</dbReference>
<comment type="caution">
    <text evidence="2">The sequence shown here is derived from an EMBL/GenBank/DDBJ whole genome shotgun (WGS) entry which is preliminary data.</text>
</comment>
<dbReference type="EMBL" id="PKFP01000003">
    <property type="protein sequence ID" value="PVH15160.1"/>
    <property type="molecule type" value="Genomic_DNA"/>
</dbReference>
<dbReference type="Proteomes" id="UP000244406">
    <property type="component" value="Unassembled WGS sequence"/>
</dbReference>